<sequence>MKKVIFTFLLLAMISLGYSFAVPAKPTPLTMTLPDGTTLTVRLFGDEYSHYYTSLDHYLLIQDADGYFYYAESNSENKLQRSPYKVKDIDQRTLVEKNFLATIDKEHLLSLQQMQEMKSLKKKAPRKVMQKATYPTTGVQKGLVILVEYTNKKFTVENPREAFDRMMNEKDYSENGGTGSARDYFIASSNSQFQPEFDVYGPIQLAHAMSYYGANDAYGNDKAPEEMVIEACQQLDDVIDFKEYDRDNDGQIDNVYVFYAGFGEATGGSSSTVWPHSSDIYDEKLKDIELDGVRLNHYACSNELDQKKQMVGIGTFCHEFSHVLGLPDLYSTDYYVPSFTPDSWILMDRGPYNNNGKTPPYYSIYERYALGWITPQEIGKPADIKLDNISKNVGYIIKTDNENEYFLLENRQQEGWDKYIPGHGMLIWHIDYNQEVWDLNAVNNIPSHQYVDIEEADAIQTDETRAGDTFPGTSNVTSFTDDTNPSMKTWKGNGLNKPITDIEEKDGIIRFKISGGDDTSIMNTWAANDITVNVEDSKLIVTSNNPEKLPLYIMDIQGHILDKSEITAGTYSFPISDRGTYIVRIGENVYKVIR</sequence>
<name>A0A926IQI9_9BACT</name>
<feature type="region of interest" description="Disordered" evidence="1">
    <location>
        <begin position="465"/>
        <end position="495"/>
    </location>
</feature>
<accession>A0A926IQI9</accession>
<dbReference type="InterPro" id="IPR008757">
    <property type="entry name" value="Peptidase_M6-like_domain"/>
</dbReference>
<keyword evidence="4" id="KW-0378">Hydrolase</keyword>
<dbReference type="PANTHER" id="PTHR41775:SF1">
    <property type="entry name" value="PEPTIDASE M6-LIKE DOMAIN-CONTAINING PROTEIN"/>
    <property type="match status" value="1"/>
</dbReference>
<comment type="caution">
    <text evidence="4">The sequence shown here is derived from an EMBL/GenBank/DDBJ whole genome shotgun (WGS) entry which is preliminary data.</text>
</comment>
<keyword evidence="4" id="KW-0645">Protease</keyword>
<dbReference type="Pfam" id="PF05547">
    <property type="entry name" value="Peptidase_M6"/>
    <property type="match status" value="1"/>
</dbReference>
<evidence type="ECO:0000313" key="5">
    <source>
        <dbReference type="Proteomes" id="UP000651085"/>
    </source>
</evidence>
<dbReference type="GO" id="GO:0008237">
    <property type="term" value="F:metallopeptidase activity"/>
    <property type="evidence" value="ECO:0007669"/>
    <property type="project" value="UniProtKB-KW"/>
</dbReference>
<feature type="chain" id="PRO_5038592079" evidence="2">
    <location>
        <begin position="25"/>
        <end position="594"/>
    </location>
</feature>
<evidence type="ECO:0000256" key="1">
    <source>
        <dbReference type="SAM" id="MobiDB-lite"/>
    </source>
</evidence>
<organism evidence="4 5">
    <name type="scientific">Jilunia laotingensis</name>
    <dbReference type="NCBI Taxonomy" id="2763675"/>
    <lineage>
        <taxon>Bacteria</taxon>
        <taxon>Pseudomonadati</taxon>
        <taxon>Bacteroidota</taxon>
        <taxon>Bacteroidia</taxon>
        <taxon>Bacteroidales</taxon>
        <taxon>Bacteroidaceae</taxon>
        <taxon>Jilunia</taxon>
    </lineage>
</organism>
<evidence type="ECO:0000256" key="2">
    <source>
        <dbReference type="SAM" id="SignalP"/>
    </source>
</evidence>
<dbReference type="SUPFAM" id="SSF55486">
    <property type="entry name" value="Metalloproteases ('zincins'), catalytic domain"/>
    <property type="match status" value="1"/>
</dbReference>
<gene>
    <name evidence="4" type="ORF">H8744_05710</name>
</gene>
<feature type="domain" description="Peptidase M6-like" evidence="3">
    <location>
        <begin position="161"/>
        <end position="356"/>
    </location>
</feature>
<proteinExistence type="predicted"/>
<dbReference type="NCBIfam" id="TIGR03296">
    <property type="entry name" value="M6dom_TIGR03296"/>
    <property type="match status" value="1"/>
</dbReference>
<evidence type="ECO:0000313" key="4">
    <source>
        <dbReference type="EMBL" id="MBC8592753.1"/>
    </source>
</evidence>
<dbReference type="Proteomes" id="UP000651085">
    <property type="component" value="Unassembled WGS sequence"/>
</dbReference>
<dbReference type="GO" id="GO:0006508">
    <property type="term" value="P:proteolysis"/>
    <property type="evidence" value="ECO:0007669"/>
    <property type="project" value="InterPro"/>
</dbReference>
<dbReference type="PANTHER" id="PTHR41775">
    <property type="entry name" value="SECRETED PROTEIN-RELATED"/>
    <property type="match status" value="1"/>
</dbReference>
<evidence type="ECO:0000259" key="3">
    <source>
        <dbReference type="Pfam" id="PF05547"/>
    </source>
</evidence>
<protein>
    <submittedName>
        <fullName evidence="4">M6 family metalloprotease domain-containing protein</fullName>
    </submittedName>
</protein>
<keyword evidence="4" id="KW-0482">Metalloprotease</keyword>
<keyword evidence="2" id="KW-0732">Signal</keyword>
<keyword evidence="5" id="KW-1185">Reference proteome</keyword>
<dbReference type="AlphaFoldDB" id="A0A926IQI9"/>
<reference evidence="4" key="1">
    <citation type="submission" date="2020-08" db="EMBL/GenBank/DDBJ databases">
        <title>Genome public.</title>
        <authorList>
            <person name="Liu C."/>
            <person name="Sun Q."/>
        </authorList>
    </citation>
    <scope>NUCLEOTIDE SEQUENCE</scope>
    <source>
        <strain evidence="4">N12</strain>
    </source>
</reference>
<feature type="signal peptide" evidence="2">
    <location>
        <begin position="1"/>
        <end position="24"/>
    </location>
</feature>
<dbReference type="RefSeq" id="WP_262433925.1">
    <property type="nucleotide sequence ID" value="NZ_JACRTF010000001.1"/>
</dbReference>
<feature type="compositionally biased region" description="Polar residues" evidence="1">
    <location>
        <begin position="471"/>
        <end position="487"/>
    </location>
</feature>
<dbReference type="EMBL" id="JACRTF010000001">
    <property type="protein sequence ID" value="MBC8592753.1"/>
    <property type="molecule type" value="Genomic_DNA"/>
</dbReference>